<reference evidence="2" key="1">
    <citation type="submission" date="2017-07" db="EMBL/GenBank/DDBJ databases">
        <authorList>
            <person name="Mikheyev A."/>
            <person name="Grau M."/>
        </authorList>
    </citation>
    <scope>NUCLEOTIDE SEQUENCE</scope>
    <source>
        <tissue evidence="2">Venom_gland</tissue>
    </source>
</reference>
<feature type="compositionally biased region" description="Basic residues" evidence="1">
    <location>
        <begin position="45"/>
        <end position="59"/>
    </location>
</feature>
<dbReference type="EMBL" id="IACM01069661">
    <property type="protein sequence ID" value="LAB26978.1"/>
    <property type="molecule type" value="Transcribed_RNA"/>
</dbReference>
<organism evidence="2">
    <name type="scientific">Micrurus spixii</name>
    <name type="common">Amazon coral snake</name>
    <dbReference type="NCBI Taxonomy" id="129469"/>
    <lineage>
        <taxon>Eukaryota</taxon>
        <taxon>Metazoa</taxon>
        <taxon>Chordata</taxon>
        <taxon>Craniata</taxon>
        <taxon>Vertebrata</taxon>
        <taxon>Euteleostomi</taxon>
        <taxon>Lepidosauria</taxon>
        <taxon>Squamata</taxon>
        <taxon>Bifurcata</taxon>
        <taxon>Unidentata</taxon>
        <taxon>Episquamata</taxon>
        <taxon>Toxicofera</taxon>
        <taxon>Serpentes</taxon>
        <taxon>Colubroidea</taxon>
        <taxon>Elapidae</taxon>
        <taxon>Elapinae</taxon>
        <taxon>Micrurus</taxon>
    </lineage>
</organism>
<sequence length="206" mass="23092">MHEDKKKAKIQKKTAKKKKEEDGGGLERYISEPPAEKTQVFSPKKGQKKKNAEKKRKRSKGDSEASEEDSAPHQKKKKGPRTPPVTTKEEVVEAAPEKTAVVEVAPKREDTTFSDWSDEDVPERGETVLERTSEEPHRPSHRTRGETMEVSHGVEETTHLHPEEQKRSSSLCSNRSHTSSRLRSPSNDSAHRSGDDQAAMQPGPLL</sequence>
<name>A0A2D4M1K0_9SAUR</name>
<dbReference type="AlphaFoldDB" id="A0A2D4M1K0"/>
<reference evidence="2" key="2">
    <citation type="submission" date="2017-11" db="EMBL/GenBank/DDBJ databases">
        <title>Coralsnake Venomics: Analyses of Venom Gland Transcriptomes and Proteomes of Six Brazilian Taxa.</title>
        <authorList>
            <person name="Aird S.D."/>
            <person name="Jorge da Silva N."/>
            <person name="Qiu L."/>
            <person name="Villar-Briones A."/>
            <person name="Aparecida-Saddi V."/>
            <person name="Campos-Telles M.P."/>
            <person name="Grau M."/>
            <person name="Mikheyev A.S."/>
        </authorList>
    </citation>
    <scope>NUCLEOTIDE SEQUENCE</scope>
    <source>
        <tissue evidence="2">Venom_gland</tissue>
    </source>
</reference>
<feature type="compositionally biased region" description="Basic residues" evidence="1">
    <location>
        <begin position="7"/>
        <end position="17"/>
    </location>
</feature>
<evidence type="ECO:0000313" key="2">
    <source>
        <dbReference type="EMBL" id="LAB26978.1"/>
    </source>
</evidence>
<evidence type="ECO:0000256" key="1">
    <source>
        <dbReference type="SAM" id="MobiDB-lite"/>
    </source>
</evidence>
<proteinExistence type="predicted"/>
<feature type="compositionally biased region" description="Basic and acidic residues" evidence="1">
    <location>
        <begin position="122"/>
        <end position="167"/>
    </location>
</feature>
<feature type="compositionally biased region" description="Polar residues" evidence="1">
    <location>
        <begin position="168"/>
        <end position="188"/>
    </location>
</feature>
<accession>A0A2D4M1K0</accession>
<feature type="region of interest" description="Disordered" evidence="1">
    <location>
        <begin position="1"/>
        <end position="206"/>
    </location>
</feature>
<protein>
    <submittedName>
        <fullName evidence="2">Uncharacterized protein</fullName>
    </submittedName>
</protein>